<dbReference type="OrthoDB" id="9804104at2"/>
<gene>
    <name evidence="2" type="ORF">SAMN05216167_1056</name>
</gene>
<dbReference type="InterPro" id="IPR036291">
    <property type="entry name" value="NAD(P)-bd_dom_sf"/>
</dbReference>
<accession>A0A1I1S839</accession>
<protein>
    <submittedName>
        <fullName evidence="2">NAD(P)-dependent dehydrogenase, short-chain alcohol dehydrogenase family</fullName>
    </submittedName>
</protein>
<organism evidence="2 3">
    <name type="scientific">Spirosoma endophyticum</name>
    <dbReference type="NCBI Taxonomy" id="662367"/>
    <lineage>
        <taxon>Bacteria</taxon>
        <taxon>Pseudomonadati</taxon>
        <taxon>Bacteroidota</taxon>
        <taxon>Cytophagia</taxon>
        <taxon>Cytophagales</taxon>
        <taxon>Cytophagaceae</taxon>
        <taxon>Spirosoma</taxon>
    </lineage>
</organism>
<sequence length="247" mass="26470">METFNNKVVVITGGNSGIGYATAKEFKAQGATVVITGKREVALEKAAIELGVQYKLTDQSKLGQIDELVADIHQSLGKVDVLFINAGVAFFAPIEYTSEEHFDTMLDVNFKGAFFTLQKFMPILKDGASIVFLASGNTALAMESSSVYSASKAALSHVAKIAAKELAPRQIRVNTVHPGPTQTEMQSKFGMDEATLSGMKTQILSQVPLRKMGVAEDVAKLVAYLSDSRVSSFITGGEYFIDGGMAL</sequence>
<comment type="similarity">
    <text evidence="1">Belongs to the short-chain dehydrogenases/reductases (SDR) family.</text>
</comment>
<dbReference type="PANTHER" id="PTHR43975">
    <property type="entry name" value="ZGC:101858"/>
    <property type="match status" value="1"/>
</dbReference>
<dbReference type="STRING" id="662367.SAMN05216167_1056"/>
<reference evidence="2 3" key="1">
    <citation type="submission" date="2016-10" db="EMBL/GenBank/DDBJ databases">
        <authorList>
            <person name="de Groot N.N."/>
        </authorList>
    </citation>
    <scope>NUCLEOTIDE SEQUENCE [LARGE SCALE GENOMIC DNA]</scope>
    <source>
        <strain evidence="2 3">DSM 26130</strain>
    </source>
</reference>
<proteinExistence type="inferred from homology"/>
<dbReference type="PRINTS" id="PR00081">
    <property type="entry name" value="GDHRDH"/>
</dbReference>
<dbReference type="SUPFAM" id="SSF51735">
    <property type="entry name" value="NAD(P)-binding Rossmann-fold domains"/>
    <property type="match status" value="1"/>
</dbReference>
<dbReference type="EMBL" id="FOLQ01000005">
    <property type="protein sequence ID" value="SFD42684.1"/>
    <property type="molecule type" value="Genomic_DNA"/>
</dbReference>
<dbReference type="InterPro" id="IPR020904">
    <property type="entry name" value="Sc_DH/Rdtase_CS"/>
</dbReference>
<name>A0A1I1S839_9BACT</name>
<evidence type="ECO:0000256" key="1">
    <source>
        <dbReference type="ARBA" id="ARBA00006484"/>
    </source>
</evidence>
<dbReference type="InterPro" id="IPR002347">
    <property type="entry name" value="SDR_fam"/>
</dbReference>
<dbReference type="PRINTS" id="PR00080">
    <property type="entry name" value="SDRFAMILY"/>
</dbReference>
<dbReference type="Proteomes" id="UP000198598">
    <property type="component" value="Unassembled WGS sequence"/>
</dbReference>
<dbReference type="PANTHER" id="PTHR43975:SF2">
    <property type="entry name" value="EG:BACR7A4.14 PROTEIN-RELATED"/>
    <property type="match status" value="1"/>
</dbReference>
<dbReference type="PROSITE" id="PS00061">
    <property type="entry name" value="ADH_SHORT"/>
    <property type="match status" value="1"/>
</dbReference>
<evidence type="ECO:0000313" key="2">
    <source>
        <dbReference type="EMBL" id="SFD42684.1"/>
    </source>
</evidence>
<dbReference type="RefSeq" id="WP_093827303.1">
    <property type="nucleotide sequence ID" value="NZ_FOLQ01000005.1"/>
</dbReference>
<dbReference type="Gene3D" id="3.40.50.720">
    <property type="entry name" value="NAD(P)-binding Rossmann-like Domain"/>
    <property type="match status" value="1"/>
</dbReference>
<dbReference type="AlphaFoldDB" id="A0A1I1S839"/>
<evidence type="ECO:0000313" key="3">
    <source>
        <dbReference type="Proteomes" id="UP000198598"/>
    </source>
</evidence>
<dbReference type="FunFam" id="3.40.50.720:FF:000084">
    <property type="entry name" value="Short-chain dehydrogenase reductase"/>
    <property type="match status" value="1"/>
</dbReference>
<keyword evidence="3" id="KW-1185">Reference proteome</keyword>
<dbReference type="CDD" id="cd05233">
    <property type="entry name" value="SDR_c"/>
    <property type="match status" value="1"/>
</dbReference>
<dbReference type="Pfam" id="PF13561">
    <property type="entry name" value="adh_short_C2"/>
    <property type="match status" value="1"/>
</dbReference>